<keyword evidence="6" id="KW-0408">Iron</keyword>
<keyword evidence="4 8" id="KW-0223">Dioxygenase</keyword>
<comment type="caution">
    <text evidence="8">The sequence shown here is derived from an EMBL/GenBank/DDBJ whole genome shotgun (WGS) entry which is preliminary data.</text>
</comment>
<gene>
    <name evidence="8" type="ORF">E9232_006081</name>
</gene>
<evidence type="ECO:0000256" key="1">
    <source>
        <dbReference type="ARBA" id="ARBA00001954"/>
    </source>
</evidence>
<evidence type="ECO:0000313" key="9">
    <source>
        <dbReference type="Proteomes" id="UP001262410"/>
    </source>
</evidence>
<comment type="cofactor">
    <cofactor evidence="1">
        <name>Fe(2+)</name>
        <dbReference type="ChEBI" id="CHEBI:29033"/>
    </cofactor>
</comment>
<feature type="domain" description="TauD/TfdA-like" evidence="7">
    <location>
        <begin position="136"/>
        <end position="372"/>
    </location>
</feature>
<evidence type="ECO:0000256" key="6">
    <source>
        <dbReference type="ARBA" id="ARBA00023004"/>
    </source>
</evidence>
<keyword evidence="9" id="KW-1185">Reference proteome</keyword>
<sequence length="389" mass="42767">MLTAAARPIASAHPITTDDIGIATLHHTPSRLTIRWSDGRESPYPAIWLADNRPDRRDRPDGQRLFDAIDLPEGIVLRAAALAADGSVETHLAGFDTPARFTAAWLRAHALDPASRAGRRRKPVLWDAGLAAAPPSGDYAAVLADDGARAAWLRQVHDHGFALLRGVPTEPGMVCRVVEIFGHVRETNYGRLFDVVAVEKAQNLAFTALSLGNHTDNPYRDPVPQMQLLHCLEAASEGGESVVVDGFAAADRLRREAPDAFDLLTRRAVPFRYVEAGKVDLRAKAPLIELDADGDVKAVRYNNRSIAPFDLDPDEVEAFYDAYRRFGRLLHDPALTVGFRLAPGDLFIVENRRVLHGRRGFSAGRRWLQGCYTDTDGLTSTLFSLEASR</sequence>
<keyword evidence="3" id="KW-0479">Metal-binding</keyword>
<dbReference type="EC" id="1.14.11.1" evidence="8"/>
<evidence type="ECO:0000259" key="7">
    <source>
        <dbReference type="Pfam" id="PF02668"/>
    </source>
</evidence>
<dbReference type="InterPro" id="IPR038492">
    <property type="entry name" value="GBBH-like_N_sf"/>
</dbReference>
<dbReference type="GO" id="GO:0008336">
    <property type="term" value="F:gamma-butyrobetaine dioxygenase activity"/>
    <property type="evidence" value="ECO:0007669"/>
    <property type="project" value="UniProtKB-EC"/>
</dbReference>
<dbReference type="InterPro" id="IPR003819">
    <property type="entry name" value="TauD/TfdA-like"/>
</dbReference>
<evidence type="ECO:0000256" key="2">
    <source>
        <dbReference type="ARBA" id="ARBA00008654"/>
    </source>
</evidence>
<dbReference type="CDD" id="cd00250">
    <property type="entry name" value="CAS_like"/>
    <property type="match status" value="1"/>
</dbReference>
<comment type="similarity">
    <text evidence="2">Belongs to the gamma-BBH/TMLD family.</text>
</comment>
<dbReference type="InterPro" id="IPR050411">
    <property type="entry name" value="AlphaKG_dependent_hydroxylases"/>
</dbReference>
<dbReference type="Gene3D" id="3.60.130.10">
    <property type="entry name" value="Clavaminate synthase-like"/>
    <property type="match status" value="1"/>
</dbReference>
<dbReference type="Gene3D" id="3.30.2020.30">
    <property type="match status" value="1"/>
</dbReference>
<dbReference type="InterPro" id="IPR042098">
    <property type="entry name" value="TauD-like_sf"/>
</dbReference>
<dbReference type="Proteomes" id="UP001262410">
    <property type="component" value="Unassembled WGS sequence"/>
</dbReference>
<name>A0ABU1JY30_9PROT</name>
<keyword evidence="5 8" id="KW-0560">Oxidoreductase</keyword>
<dbReference type="EMBL" id="JAVDPW010000012">
    <property type="protein sequence ID" value="MDR6293530.1"/>
    <property type="molecule type" value="Genomic_DNA"/>
</dbReference>
<organism evidence="8 9">
    <name type="scientific">Inquilinus ginsengisoli</name>
    <dbReference type="NCBI Taxonomy" id="363840"/>
    <lineage>
        <taxon>Bacteria</taxon>
        <taxon>Pseudomonadati</taxon>
        <taxon>Pseudomonadota</taxon>
        <taxon>Alphaproteobacteria</taxon>
        <taxon>Rhodospirillales</taxon>
        <taxon>Rhodospirillaceae</taxon>
        <taxon>Inquilinus</taxon>
    </lineage>
</organism>
<dbReference type="RefSeq" id="WP_309800578.1">
    <property type="nucleotide sequence ID" value="NZ_JAVDPW010000012.1"/>
</dbReference>
<dbReference type="PANTHER" id="PTHR10696">
    <property type="entry name" value="GAMMA-BUTYROBETAINE HYDROXYLASE-RELATED"/>
    <property type="match status" value="1"/>
</dbReference>
<dbReference type="Pfam" id="PF02668">
    <property type="entry name" value="TauD"/>
    <property type="match status" value="1"/>
</dbReference>
<evidence type="ECO:0000313" key="8">
    <source>
        <dbReference type="EMBL" id="MDR6293530.1"/>
    </source>
</evidence>
<evidence type="ECO:0000256" key="5">
    <source>
        <dbReference type="ARBA" id="ARBA00023002"/>
    </source>
</evidence>
<reference evidence="8 9" key="1">
    <citation type="submission" date="2023-07" db="EMBL/GenBank/DDBJ databases">
        <title>Sorghum-associated microbial communities from plants grown in Nebraska, USA.</title>
        <authorList>
            <person name="Schachtman D."/>
        </authorList>
    </citation>
    <scope>NUCLEOTIDE SEQUENCE [LARGE SCALE GENOMIC DNA]</scope>
    <source>
        <strain evidence="8 9">584</strain>
    </source>
</reference>
<dbReference type="PANTHER" id="PTHR10696:SF25">
    <property type="entry name" value="OXIDOREDUCTASE AIM17-RELATED"/>
    <property type="match status" value="1"/>
</dbReference>
<protein>
    <submittedName>
        <fullName evidence="8">Gamma-butyrobetaine dioxygenase</fullName>
        <ecNumber evidence="8">1.14.11.1</ecNumber>
    </submittedName>
</protein>
<proteinExistence type="inferred from homology"/>
<dbReference type="SUPFAM" id="SSF51197">
    <property type="entry name" value="Clavaminate synthase-like"/>
    <property type="match status" value="1"/>
</dbReference>
<accession>A0ABU1JY30</accession>
<evidence type="ECO:0000256" key="4">
    <source>
        <dbReference type="ARBA" id="ARBA00022964"/>
    </source>
</evidence>
<evidence type="ECO:0000256" key="3">
    <source>
        <dbReference type="ARBA" id="ARBA00022723"/>
    </source>
</evidence>